<protein>
    <submittedName>
        <fullName evidence="2">Uncharacterized protein</fullName>
    </submittedName>
</protein>
<feature type="compositionally biased region" description="Polar residues" evidence="1">
    <location>
        <begin position="38"/>
        <end position="54"/>
    </location>
</feature>
<feature type="region of interest" description="Disordered" evidence="1">
    <location>
        <begin position="1"/>
        <end position="158"/>
    </location>
</feature>
<evidence type="ECO:0000313" key="2">
    <source>
        <dbReference type="EMBL" id="OJA14351.1"/>
    </source>
</evidence>
<dbReference type="Proteomes" id="UP000183567">
    <property type="component" value="Unassembled WGS sequence"/>
</dbReference>
<dbReference type="AlphaFoldDB" id="A0A1J8Q0Y7"/>
<comment type="caution">
    <text evidence="2">The sequence shown here is derived from an EMBL/GenBank/DDBJ whole genome shotgun (WGS) entry which is preliminary data.</text>
</comment>
<keyword evidence="3" id="KW-1185">Reference proteome</keyword>
<evidence type="ECO:0000313" key="3">
    <source>
        <dbReference type="Proteomes" id="UP000183567"/>
    </source>
</evidence>
<proteinExistence type="predicted"/>
<dbReference type="EMBL" id="LVVM01003735">
    <property type="protein sequence ID" value="OJA14351.1"/>
    <property type="molecule type" value="Genomic_DNA"/>
</dbReference>
<accession>A0A1J8Q0Y7</accession>
<organism evidence="2 3">
    <name type="scientific">Rhizopogon vesiculosus</name>
    <dbReference type="NCBI Taxonomy" id="180088"/>
    <lineage>
        <taxon>Eukaryota</taxon>
        <taxon>Fungi</taxon>
        <taxon>Dikarya</taxon>
        <taxon>Basidiomycota</taxon>
        <taxon>Agaricomycotina</taxon>
        <taxon>Agaricomycetes</taxon>
        <taxon>Agaricomycetidae</taxon>
        <taxon>Boletales</taxon>
        <taxon>Suillineae</taxon>
        <taxon>Rhizopogonaceae</taxon>
        <taxon>Rhizopogon</taxon>
    </lineage>
</organism>
<evidence type="ECO:0000256" key="1">
    <source>
        <dbReference type="SAM" id="MobiDB-lite"/>
    </source>
</evidence>
<gene>
    <name evidence="2" type="ORF">AZE42_09673</name>
</gene>
<sequence length="183" mass="20271">MARSQYIPASKRSSIVYIKSSHEHVHTPPDNEHKRPTEQTNNDTSPRTLAQWSSRAVGPLIPKSDKQRKDASEPAMKSGSNSLRTLSLLKDRDSNRGITGDVASNGFAGTRPLVLGKKKSKVVKEHDENVAPSASSGNKYLKPLQLGRTDSSKVRGMLRRDETLPSVIVRPPSDRMDSIYEIR</sequence>
<dbReference type="OrthoDB" id="2687578at2759"/>
<feature type="compositionally biased region" description="Basic and acidic residues" evidence="1">
    <location>
        <begin position="63"/>
        <end position="72"/>
    </location>
</feature>
<name>A0A1J8Q0Y7_9AGAM</name>
<reference evidence="2 3" key="1">
    <citation type="submission" date="2016-03" db="EMBL/GenBank/DDBJ databases">
        <title>Comparative genomics of the ectomycorrhizal sister species Rhizopogon vinicolor and Rhizopogon vesiculosus (Basidiomycota: Boletales) reveals a divergence of the mating type B locus.</title>
        <authorList>
            <person name="Mujic A.B."/>
            <person name="Kuo A."/>
            <person name="Tritt A."/>
            <person name="Lipzen A."/>
            <person name="Chen C."/>
            <person name="Johnson J."/>
            <person name="Sharma A."/>
            <person name="Barry K."/>
            <person name="Grigoriev I.V."/>
            <person name="Spatafora J.W."/>
        </authorList>
    </citation>
    <scope>NUCLEOTIDE SEQUENCE [LARGE SCALE GENOMIC DNA]</scope>
    <source>
        <strain evidence="2 3">AM-OR11-056</strain>
    </source>
</reference>
<feature type="compositionally biased region" description="Basic and acidic residues" evidence="1">
    <location>
        <begin position="20"/>
        <end position="37"/>
    </location>
</feature>